<sequence length="914" mass="100493">MTCILTDDRCSQCNGLKPCHNCDRRKLTCTYLSSQGGDNGAAESAESPTKRRHIERSPPDLSSAPETSAASTSSAQHASPESTPSWRVPKMEGLKEDAPAATTAPPPTPPSAFENHRRKASEIESEPHATHSTTSGQAEEAQIYTETRLLQDSTGRLLYIGDSSTLSFLALLRMIVENISSPEVGSPFIDDPKRHRIMENIIDFPENSRIPSILPYRETTDILVQSYFTNTFGLVEIFDKKMFLEAVDTCYRDPLSADNYFLCQLFLVLALGLVLAAPIPGSHEEEIIRQQQSAKTDRAELFFRCAKSMCDPISGFEDADFWSVQALSLMALYMLAVSKRNAAYAYLGMAVRSAYALGLHREETLNEYIFSAEHIKVRRNLWKTLFILDRFLAASLGRPTAISDDDCSTRIMPEPASRIPWVTSGDDPNSVHADGLDACIRWCHIIGITLKIFSKRKISTVECQKIADMCKDWSRDMRDNFQIRHPPNERSLAQSIAILHADLFSLHTSILLTRQFFVFHIWKRQEKRAGKSNWEPRAGSPIDKFSQLCVIASLKTIKTVQRAREGKYLAQRNPFIIYFLFAASLVVLTNQFASLHSTDNYAQSIKDAIDVMQYCAEIDPQAQRLYDIMIRFSKVVDNWRKEYTYSGPVLPDRTSLYSPKATGGFQQLPHERGHPHSMSASSSGSIGSITGTQLPSMRQIPGISGLTSPTVLPRLAAISDPSSLISHPPPQISHHTSAILHDTRMEGMSMTPPPHTSAATTLPPPTSLLSPRPGGSMLGVHHSPHHQTHHHPIMDNSEPLSGDVDFEFDTLWNWGTTAPALPVSTSPVGVGQGSGGPLGMGNLISPFHPPMHPGAAAAAPPPMFHHTGYHHHAAGESRVPSAAPHPPGSSTAATVTGLGSIGGNMPLYHASSYC</sequence>
<feature type="compositionally biased region" description="Basic and acidic residues" evidence="4">
    <location>
        <begin position="120"/>
        <end position="129"/>
    </location>
</feature>
<evidence type="ECO:0000313" key="6">
    <source>
        <dbReference type="EMBL" id="KAK3943031.1"/>
    </source>
</evidence>
<dbReference type="GO" id="GO:0000435">
    <property type="term" value="P:positive regulation of transcription from RNA polymerase II promoter by galactose"/>
    <property type="evidence" value="ECO:0007669"/>
    <property type="project" value="TreeGrafter"/>
</dbReference>
<feature type="domain" description="Xylanolytic transcriptional activator regulatory" evidence="5">
    <location>
        <begin position="343"/>
        <end position="418"/>
    </location>
</feature>
<dbReference type="GO" id="GO:0000978">
    <property type="term" value="F:RNA polymerase II cis-regulatory region sequence-specific DNA binding"/>
    <property type="evidence" value="ECO:0007669"/>
    <property type="project" value="TreeGrafter"/>
</dbReference>
<evidence type="ECO:0000256" key="4">
    <source>
        <dbReference type="SAM" id="MobiDB-lite"/>
    </source>
</evidence>
<keyword evidence="2" id="KW-0804">Transcription</keyword>
<evidence type="ECO:0000256" key="1">
    <source>
        <dbReference type="ARBA" id="ARBA00023015"/>
    </source>
</evidence>
<accession>A0AAN6ND69</accession>
<dbReference type="InterPro" id="IPR007219">
    <property type="entry name" value="XnlR_reg_dom"/>
</dbReference>
<dbReference type="InterPro" id="IPR051127">
    <property type="entry name" value="Fungal_SecMet_Regulators"/>
</dbReference>
<feature type="compositionally biased region" description="Low complexity" evidence="4">
    <location>
        <begin position="62"/>
        <end position="80"/>
    </location>
</feature>
<feature type="region of interest" description="Disordered" evidence="4">
    <location>
        <begin position="661"/>
        <end position="685"/>
    </location>
</feature>
<dbReference type="PANTHER" id="PTHR47424:SF9">
    <property type="entry name" value="TAH-2"/>
    <property type="match status" value="1"/>
</dbReference>
<keyword evidence="1" id="KW-0805">Transcription regulation</keyword>
<evidence type="ECO:0000259" key="5">
    <source>
        <dbReference type="SMART" id="SM00906"/>
    </source>
</evidence>
<protein>
    <submittedName>
        <fullName evidence="6">Activator of stress genes 1</fullName>
    </submittedName>
</protein>
<feature type="region of interest" description="Disordered" evidence="4">
    <location>
        <begin position="32"/>
        <end position="140"/>
    </location>
</feature>
<dbReference type="Pfam" id="PF04082">
    <property type="entry name" value="Fungal_trans"/>
    <property type="match status" value="1"/>
</dbReference>
<evidence type="ECO:0000256" key="3">
    <source>
        <dbReference type="ARBA" id="ARBA00023242"/>
    </source>
</evidence>
<dbReference type="CDD" id="cd12148">
    <property type="entry name" value="fungal_TF_MHR"/>
    <property type="match status" value="1"/>
</dbReference>
<organism evidence="6 7">
    <name type="scientific">Diplogelasinospora grovesii</name>
    <dbReference type="NCBI Taxonomy" id="303347"/>
    <lineage>
        <taxon>Eukaryota</taxon>
        <taxon>Fungi</taxon>
        <taxon>Dikarya</taxon>
        <taxon>Ascomycota</taxon>
        <taxon>Pezizomycotina</taxon>
        <taxon>Sordariomycetes</taxon>
        <taxon>Sordariomycetidae</taxon>
        <taxon>Sordariales</taxon>
        <taxon>Diplogelasinosporaceae</taxon>
        <taxon>Diplogelasinospora</taxon>
    </lineage>
</organism>
<dbReference type="GO" id="GO:0008270">
    <property type="term" value="F:zinc ion binding"/>
    <property type="evidence" value="ECO:0007669"/>
    <property type="project" value="InterPro"/>
</dbReference>
<dbReference type="GO" id="GO:0000981">
    <property type="term" value="F:DNA-binding transcription factor activity, RNA polymerase II-specific"/>
    <property type="evidence" value="ECO:0007669"/>
    <property type="project" value="TreeGrafter"/>
</dbReference>
<evidence type="ECO:0000256" key="2">
    <source>
        <dbReference type="ARBA" id="ARBA00023163"/>
    </source>
</evidence>
<feature type="compositionally biased region" description="Basic and acidic residues" evidence="4">
    <location>
        <begin position="89"/>
        <end position="98"/>
    </location>
</feature>
<dbReference type="GO" id="GO:0006351">
    <property type="term" value="P:DNA-templated transcription"/>
    <property type="evidence" value="ECO:0007669"/>
    <property type="project" value="InterPro"/>
</dbReference>
<feature type="region of interest" description="Disordered" evidence="4">
    <location>
        <begin position="851"/>
        <end position="895"/>
    </location>
</feature>
<feature type="compositionally biased region" description="Low complexity" evidence="4">
    <location>
        <begin position="756"/>
        <end position="771"/>
    </location>
</feature>
<gene>
    <name evidence="6" type="ORF">QBC46DRAFT_378759</name>
</gene>
<keyword evidence="7" id="KW-1185">Reference proteome</keyword>
<name>A0AAN6ND69_9PEZI</name>
<dbReference type="Proteomes" id="UP001303473">
    <property type="component" value="Unassembled WGS sequence"/>
</dbReference>
<feature type="region of interest" description="Disordered" evidence="4">
    <location>
        <begin position="750"/>
        <end position="776"/>
    </location>
</feature>
<keyword evidence="3" id="KW-0539">Nucleus</keyword>
<evidence type="ECO:0000313" key="7">
    <source>
        <dbReference type="Proteomes" id="UP001303473"/>
    </source>
</evidence>
<dbReference type="EMBL" id="MU853769">
    <property type="protein sequence ID" value="KAK3943031.1"/>
    <property type="molecule type" value="Genomic_DNA"/>
</dbReference>
<reference evidence="7" key="1">
    <citation type="journal article" date="2023" name="Mol. Phylogenet. Evol.">
        <title>Genome-scale phylogeny and comparative genomics of the fungal order Sordariales.</title>
        <authorList>
            <person name="Hensen N."/>
            <person name="Bonometti L."/>
            <person name="Westerberg I."/>
            <person name="Brannstrom I.O."/>
            <person name="Guillou S."/>
            <person name="Cros-Aarteil S."/>
            <person name="Calhoun S."/>
            <person name="Haridas S."/>
            <person name="Kuo A."/>
            <person name="Mondo S."/>
            <person name="Pangilinan J."/>
            <person name="Riley R."/>
            <person name="LaButti K."/>
            <person name="Andreopoulos B."/>
            <person name="Lipzen A."/>
            <person name="Chen C."/>
            <person name="Yan M."/>
            <person name="Daum C."/>
            <person name="Ng V."/>
            <person name="Clum A."/>
            <person name="Steindorff A."/>
            <person name="Ohm R.A."/>
            <person name="Martin F."/>
            <person name="Silar P."/>
            <person name="Natvig D.O."/>
            <person name="Lalanne C."/>
            <person name="Gautier V."/>
            <person name="Ament-Velasquez S.L."/>
            <person name="Kruys A."/>
            <person name="Hutchinson M.I."/>
            <person name="Powell A.J."/>
            <person name="Barry K."/>
            <person name="Miller A.N."/>
            <person name="Grigoriev I.V."/>
            <person name="Debuchy R."/>
            <person name="Gladieux P."/>
            <person name="Hiltunen Thoren M."/>
            <person name="Johannesson H."/>
        </authorList>
    </citation>
    <scope>NUCLEOTIDE SEQUENCE [LARGE SCALE GENOMIC DNA]</scope>
    <source>
        <strain evidence="7">CBS 340.73</strain>
    </source>
</reference>
<dbReference type="PANTHER" id="PTHR47424">
    <property type="entry name" value="REGULATORY PROTEIN GAL4"/>
    <property type="match status" value="1"/>
</dbReference>
<dbReference type="AlphaFoldDB" id="A0AAN6ND69"/>
<dbReference type="GO" id="GO:0005634">
    <property type="term" value="C:nucleus"/>
    <property type="evidence" value="ECO:0007669"/>
    <property type="project" value="TreeGrafter"/>
</dbReference>
<dbReference type="SMART" id="SM00906">
    <property type="entry name" value="Fungal_trans"/>
    <property type="match status" value="1"/>
</dbReference>
<comment type="caution">
    <text evidence="6">The sequence shown here is derived from an EMBL/GenBank/DDBJ whole genome shotgun (WGS) entry which is preliminary data.</text>
</comment>
<proteinExistence type="predicted"/>